<reference evidence="3" key="1">
    <citation type="submission" date="2016-02" db="EMBL/GenBank/DDBJ databases">
        <authorList>
            <person name="Rodrigo-Torres Lidia"/>
            <person name="Arahal R.David."/>
        </authorList>
    </citation>
    <scope>NUCLEOTIDE SEQUENCE [LARGE SCALE GENOMIC DNA]</scope>
    <source>
        <strain evidence="3">CECT 9029</strain>
    </source>
</reference>
<dbReference type="SMART" id="SM00860">
    <property type="entry name" value="SMI1_KNR4"/>
    <property type="match status" value="1"/>
</dbReference>
<name>A0A128F1M2_9GAMM</name>
<dbReference type="Pfam" id="PF09346">
    <property type="entry name" value="SMI1_KNR4"/>
    <property type="match status" value="1"/>
</dbReference>
<evidence type="ECO:0000313" key="2">
    <source>
        <dbReference type="EMBL" id="CZF80679.1"/>
    </source>
</evidence>
<proteinExistence type="predicted"/>
<accession>A0A128F1M2</accession>
<feature type="domain" description="Knr4/Smi1-like" evidence="1">
    <location>
        <begin position="30"/>
        <end position="164"/>
    </location>
</feature>
<dbReference type="Gene3D" id="3.40.1580.10">
    <property type="entry name" value="SMI1/KNR4-like"/>
    <property type="match status" value="1"/>
</dbReference>
<evidence type="ECO:0000313" key="3">
    <source>
        <dbReference type="Proteomes" id="UP000071641"/>
    </source>
</evidence>
<dbReference type="AlphaFoldDB" id="A0A128F1M2"/>
<dbReference type="EMBL" id="FIZX01000002">
    <property type="protein sequence ID" value="CZF80679.1"/>
    <property type="molecule type" value="Genomic_DNA"/>
</dbReference>
<organism evidence="2 3">
    <name type="scientific">Grimontia celer</name>
    <dbReference type="NCBI Taxonomy" id="1796497"/>
    <lineage>
        <taxon>Bacteria</taxon>
        <taxon>Pseudomonadati</taxon>
        <taxon>Pseudomonadota</taxon>
        <taxon>Gammaproteobacteria</taxon>
        <taxon>Vibrionales</taxon>
        <taxon>Vibrionaceae</taxon>
        <taxon>Grimontia</taxon>
    </lineage>
</organism>
<dbReference type="Proteomes" id="UP000071641">
    <property type="component" value="Unassembled WGS sequence"/>
</dbReference>
<gene>
    <name evidence="2" type="ORF">GCE9029_02136</name>
</gene>
<protein>
    <submittedName>
        <fullName evidence="2">SMI1 / KNR4 family protein</fullName>
    </submittedName>
</protein>
<evidence type="ECO:0000259" key="1">
    <source>
        <dbReference type="SMART" id="SM00860"/>
    </source>
</evidence>
<dbReference type="InterPro" id="IPR037883">
    <property type="entry name" value="Knr4/Smi1-like_sf"/>
</dbReference>
<sequence length="184" mass="21009">MKAELIEHLCEGISWAEIDEEFGESRSVYCSTESDLNAIETFLNRELPNDYRWFMKNYGMCEIEDERVHITLNGVSLSFLAAFKSADQALVLTQMLSENGPDKRIPDESLIIADSISGDFLVMDLSNTRFGFIYFLSNLKPWGAFEDSDYLVLIAKSLTDLLLKIVENDSPEEPDFNIPEDMIR</sequence>
<keyword evidence="3" id="KW-1185">Reference proteome</keyword>
<dbReference type="RefSeq" id="WP_062663246.1">
    <property type="nucleotide sequence ID" value="NZ_FIZX01000002.1"/>
</dbReference>
<dbReference type="OrthoDB" id="5916287at2"/>
<dbReference type="SUPFAM" id="SSF160631">
    <property type="entry name" value="SMI1/KNR4-like"/>
    <property type="match status" value="1"/>
</dbReference>
<dbReference type="InterPro" id="IPR018958">
    <property type="entry name" value="Knr4/Smi1-like_dom"/>
</dbReference>
<dbReference type="STRING" id="1796497.GCE9029_02136"/>